<name>A0AAE3NRS3_9RHOB</name>
<dbReference type="AlphaFoldDB" id="A0AAE3NRS3"/>
<dbReference type="RefSeq" id="WP_275565906.1">
    <property type="nucleotide sequence ID" value="NZ_JARGYC010000005.1"/>
</dbReference>
<feature type="chain" id="PRO_5042143130" description="Tetratricopeptide repeat protein" evidence="1">
    <location>
        <begin position="23"/>
        <end position="178"/>
    </location>
</feature>
<dbReference type="InterPro" id="IPR019734">
    <property type="entry name" value="TPR_rpt"/>
</dbReference>
<proteinExistence type="predicted"/>
<dbReference type="InterPro" id="IPR011990">
    <property type="entry name" value="TPR-like_helical_dom_sf"/>
</dbReference>
<gene>
    <name evidence="2" type="ORF">P1J78_03345</name>
</gene>
<sequence length="178" mass="19814">MVLRWLAALLLAVRVAMLPAVAQEARDYDALLAELAAADSQAEADALVPRIWEIWLTAPDAAAQEVLDAALARRRAYDYLGALRHLDRLVAEYPDYAEGWNQRATVHFLTGNFERSLADVAEVLKREPRHFGALAGRAVIYFQQGRIPLAQLAVREAMEVHPYLAERAILEVPSGEDL</sequence>
<dbReference type="SMART" id="SM00028">
    <property type="entry name" value="TPR"/>
    <property type="match status" value="2"/>
</dbReference>
<dbReference type="Proteomes" id="UP001220964">
    <property type="component" value="Unassembled WGS sequence"/>
</dbReference>
<accession>A0AAE3NRS3</accession>
<evidence type="ECO:0000313" key="2">
    <source>
        <dbReference type="EMBL" id="MDF0599760.1"/>
    </source>
</evidence>
<dbReference type="Pfam" id="PF13432">
    <property type="entry name" value="TPR_16"/>
    <property type="match status" value="1"/>
</dbReference>
<evidence type="ECO:0000313" key="3">
    <source>
        <dbReference type="Proteomes" id="UP001220964"/>
    </source>
</evidence>
<protein>
    <recommendedName>
        <fullName evidence="4">Tetratricopeptide repeat protein</fullName>
    </recommendedName>
</protein>
<dbReference type="Gene3D" id="1.25.40.10">
    <property type="entry name" value="Tetratricopeptide repeat domain"/>
    <property type="match status" value="1"/>
</dbReference>
<dbReference type="EMBL" id="JARGYC010000005">
    <property type="protein sequence ID" value="MDF0599760.1"/>
    <property type="molecule type" value="Genomic_DNA"/>
</dbReference>
<feature type="signal peptide" evidence="1">
    <location>
        <begin position="1"/>
        <end position="22"/>
    </location>
</feature>
<evidence type="ECO:0008006" key="4">
    <source>
        <dbReference type="Google" id="ProtNLM"/>
    </source>
</evidence>
<keyword evidence="1" id="KW-0732">Signal</keyword>
<comment type="caution">
    <text evidence="2">The sequence shown here is derived from an EMBL/GenBank/DDBJ whole genome shotgun (WGS) entry which is preliminary data.</text>
</comment>
<evidence type="ECO:0000256" key="1">
    <source>
        <dbReference type="SAM" id="SignalP"/>
    </source>
</evidence>
<organism evidence="2 3">
    <name type="scientific">Psychromarinibacter sediminicola</name>
    <dbReference type="NCBI Taxonomy" id="3033385"/>
    <lineage>
        <taxon>Bacteria</taxon>
        <taxon>Pseudomonadati</taxon>
        <taxon>Pseudomonadota</taxon>
        <taxon>Alphaproteobacteria</taxon>
        <taxon>Rhodobacterales</taxon>
        <taxon>Paracoccaceae</taxon>
        <taxon>Psychromarinibacter</taxon>
    </lineage>
</organism>
<dbReference type="SUPFAM" id="SSF48452">
    <property type="entry name" value="TPR-like"/>
    <property type="match status" value="1"/>
</dbReference>
<reference evidence="2" key="1">
    <citation type="submission" date="2023-03" db="EMBL/GenBank/DDBJ databases">
        <title>Multiphase analysis and comparison of six strains from genera Psychromarinibacter, Lutimaribacter, and Maritimibacter, including a novel species: Psychromarinibacter sediminicola sp. nov.</title>
        <authorList>
            <person name="Wang Y.-H."/>
            <person name="Ye M.-Q."/>
            <person name="Du Z.-J."/>
        </authorList>
    </citation>
    <scope>NUCLEOTIDE SEQUENCE</scope>
    <source>
        <strain evidence="2">C21-152</strain>
    </source>
</reference>
<keyword evidence="3" id="KW-1185">Reference proteome</keyword>